<feature type="domain" description="Response regulatory" evidence="7">
    <location>
        <begin position="3"/>
        <end position="119"/>
    </location>
</feature>
<dbReference type="PROSITE" id="PS50110">
    <property type="entry name" value="RESPONSE_REGULATORY"/>
    <property type="match status" value="1"/>
</dbReference>
<feature type="modified residue" description="4-aspartylphosphate" evidence="6">
    <location>
        <position position="52"/>
    </location>
</feature>
<evidence type="ECO:0000256" key="6">
    <source>
        <dbReference type="PROSITE-ProRule" id="PRU00169"/>
    </source>
</evidence>
<dbReference type="Pfam" id="PF00072">
    <property type="entry name" value="Response_reg"/>
    <property type="match status" value="1"/>
</dbReference>
<evidence type="ECO:0000313" key="8">
    <source>
        <dbReference type="EMBL" id="MCD5309431.1"/>
    </source>
</evidence>
<evidence type="ECO:0000256" key="2">
    <source>
        <dbReference type="ARBA" id="ARBA00023012"/>
    </source>
</evidence>
<keyword evidence="9" id="KW-1185">Reference proteome</keyword>
<proteinExistence type="predicted"/>
<dbReference type="FunFam" id="3.40.50.2300:FF:000001">
    <property type="entry name" value="DNA-binding response regulator PhoB"/>
    <property type="match status" value="1"/>
</dbReference>
<dbReference type="InterPro" id="IPR011006">
    <property type="entry name" value="CheY-like_superfamily"/>
</dbReference>
<dbReference type="InterPro" id="IPR001789">
    <property type="entry name" value="Sig_transdc_resp-reg_receiver"/>
</dbReference>
<dbReference type="GO" id="GO:0006355">
    <property type="term" value="P:regulation of DNA-templated transcription"/>
    <property type="evidence" value="ECO:0007669"/>
    <property type="project" value="TreeGrafter"/>
</dbReference>
<organism evidence="8 9">
    <name type="scientific">Kineosporia babensis</name>
    <dbReference type="NCBI Taxonomy" id="499548"/>
    <lineage>
        <taxon>Bacteria</taxon>
        <taxon>Bacillati</taxon>
        <taxon>Actinomycetota</taxon>
        <taxon>Actinomycetes</taxon>
        <taxon>Kineosporiales</taxon>
        <taxon>Kineosporiaceae</taxon>
        <taxon>Kineosporia</taxon>
    </lineage>
</organism>
<dbReference type="RefSeq" id="WP_231438357.1">
    <property type="nucleotide sequence ID" value="NZ_JAJOMB010000001.1"/>
</dbReference>
<keyword evidence="3" id="KW-0805">Transcription regulation</keyword>
<dbReference type="PANTHER" id="PTHR48111:SF1">
    <property type="entry name" value="TWO-COMPONENT RESPONSE REGULATOR ORR33"/>
    <property type="match status" value="1"/>
</dbReference>
<dbReference type="GO" id="GO:0005829">
    <property type="term" value="C:cytosol"/>
    <property type="evidence" value="ECO:0007669"/>
    <property type="project" value="TreeGrafter"/>
</dbReference>
<dbReference type="EMBL" id="JAJOMB010000001">
    <property type="protein sequence ID" value="MCD5309431.1"/>
    <property type="molecule type" value="Genomic_DNA"/>
</dbReference>
<gene>
    <name evidence="8" type="ORF">LR394_00860</name>
</gene>
<accession>A0A9X1SRQ6</accession>
<dbReference type="GO" id="GO:0000976">
    <property type="term" value="F:transcription cis-regulatory region binding"/>
    <property type="evidence" value="ECO:0007669"/>
    <property type="project" value="TreeGrafter"/>
</dbReference>
<protein>
    <submittedName>
        <fullName evidence="8">Response regulator</fullName>
    </submittedName>
</protein>
<comment type="caution">
    <text evidence="8">The sequence shown here is derived from an EMBL/GenBank/DDBJ whole genome shotgun (WGS) entry which is preliminary data.</text>
</comment>
<evidence type="ECO:0000256" key="5">
    <source>
        <dbReference type="ARBA" id="ARBA00023163"/>
    </source>
</evidence>
<keyword evidence="5" id="KW-0804">Transcription</keyword>
<dbReference type="CDD" id="cd17574">
    <property type="entry name" value="REC_OmpR"/>
    <property type="match status" value="1"/>
</dbReference>
<dbReference type="Proteomes" id="UP001138997">
    <property type="component" value="Unassembled WGS sequence"/>
</dbReference>
<dbReference type="GO" id="GO:0032993">
    <property type="term" value="C:protein-DNA complex"/>
    <property type="evidence" value="ECO:0007669"/>
    <property type="project" value="TreeGrafter"/>
</dbReference>
<reference evidence="8" key="1">
    <citation type="submission" date="2021-11" db="EMBL/GenBank/DDBJ databases">
        <title>Streptomyces corallinus and Kineosporia corallina sp. nov., two new coral-derived marine actinobacteria.</title>
        <authorList>
            <person name="Buangrab K."/>
            <person name="Sutthacheep M."/>
            <person name="Yeemin T."/>
            <person name="Harunari E."/>
            <person name="Igarashi Y."/>
            <person name="Sripreechasak P."/>
            <person name="Kanchanasin P."/>
            <person name="Tanasupawat S."/>
            <person name="Phongsopitanun W."/>
        </authorList>
    </citation>
    <scope>NUCLEOTIDE SEQUENCE</scope>
    <source>
        <strain evidence="8">JCM 31032</strain>
    </source>
</reference>
<evidence type="ECO:0000259" key="7">
    <source>
        <dbReference type="PROSITE" id="PS50110"/>
    </source>
</evidence>
<dbReference type="SUPFAM" id="SSF52172">
    <property type="entry name" value="CheY-like"/>
    <property type="match status" value="1"/>
</dbReference>
<evidence type="ECO:0000313" key="9">
    <source>
        <dbReference type="Proteomes" id="UP001138997"/>
    </source>
</evidence>
<keyword evidence="1 6" id="KW-0597">Phosphoprotein</keyword>
<keyword evidence="2" id="KW-0902">Two-component regulatory system</keyword>
<dbReference type="SMART" id="SM00448">
    <property type="entry name" value="REC"/>
    <property type="match status" value="1"/>
</dbReference>
<dbReference type="InterPro" id="IPR039420">
    <property type="entry name" value="WalR-like"/>
</dbReference>
<keyword evidence="4" id="KW-0238">DNA-binding</keyword>
<dbReference type="Gene3D" id="3.40.50.2300">
    <property type="match status" value="1"/>
</dbReference>
<name>A0A9X1SRQ6_9ACTN</name>
<dbReference type="PANTHER" id="PTHR48111">
    <property type="entry name" value="REGULATOR OF RPOS"/>
    <property type="match status" value="1"/>
</dbReference>
<dbReference type="AlphaFoldDB" id="A0A9X1SRQ6"/>
<evidence type="ECO:0000256" key="1">
    <source>
        <dbReference type="ARBA" id="ARBA00022553"/>
    </source>
</evidence>
<evidence type="ECO:0000256" key="4">
    <source>
        <dbReference type="ARBA" id="ARBA00023125"/>
    </source>
</evidence>
<evidence type="ECO:0000256" key="3">
    <source>
        <dbReference type="ARBA" id="ARBA00023015"/>
    </source>
</evidence>
<dbReference type="GO" id="GO:0000156">
    <property type="term" value="F:phosphorelay response regulator activity"/>
    <property type="evidence" value="ECO:0007669"/>
    <property type="project" value="TreeGrafter"/>
</dbReference>
<sequence length="124" mass="13418">MSSIVVVDDDSDIRGLLEFKLTAAGHSVTAEADGEAGLAAIMDVRPDVVVLDWMMPRMSGIEVCLELRKDPSMADIPVLFLTAKAQESDVQRGFAAGGNDYVIKPFSPRELSSRIDALLARTPR</sequence>